<proteinExistence type="predicted"/>
<accession>A0ACC4CUG2</accession>
<organism evidence="1 2">
    <name type="scientific">Populus alba</name>
    <name type="common">White poplar</name>
    <dbReference type="NCBI Taxonomy" id="43335"/>
    <lineage>
        <taxon>Eukaryota</taxon>
        <taxon>Viridiplantae</taxon>
        <taxon>Streptophyta</taxon>
        <taxon>Embryophyta</taxon>
        <taxon>Tracheophyta</taxon>
        <taxon>Spermatophyta</taxon>
        <taxon>Magnoliopsida</taxon>
        <taxon>eudicotyledons</taxon>
        <taxon>Gunneridae</taxon>
        <taxon>Pentapetalae</taxon>
        <taxon>rosids</taxon>
        <taxon>fabids</taxon>
        <taxon>Malpighiales</taxon>
        <taxon>Salicaceae</taxon>
        <taxon>Saliceae</taxon>
        <taxon>Populus</taxon>
    </lineage>
</organism>
<comment type="caution">
    <text evidence="1">The sequence shown here is derived from an EMBL/GenBank/DDBJ whole genome shotgun (WGS) entry which is preliminary data.</text>
</comment>
<gene>
    <name evidence="1" type="ORF">D5086_005439</name>
</gene>
<dbReference type="EMBL" id="RCHU02000002">
    <property type="protein sequence ID" value="KAL3604580.1"/>
    <property type="molecule type" value="Genomic_DNA"/>
</dbReference>
<dbReference type="Proteomes" id="UP000309997">
    <property type="component" value="Unassembled WGS sequence"/>
</dbReference>
<sequence length="112" mass="12873">MWEANVGTTDLRYLKLVTSNADIKETIRYAKTLSQQDFFSHNTNRHENLHNMQYTLLLETLSCWELYLLHAGVLLSNPQAHQIHHALTAILGKQPGKPNSQRKVHFTGKATY</sequence>
<name>A0ACC4CUG2_POPAL</name>
<reference evidence="1 2" key="1">
    <citation type="journal article" date="2024" name="Plant Biotechnol. J.">
        <title>Genome and CRISPR/Cas9 system of a widespread forest tree (Populus alba) in the world.</title>
        <authorList>
            <person name="Liu Y.J."/>
            <person name="Jiang P.F."/>
            <person name="Han X.M."/>
            <person name="Li X.Y."/>
            <person name="Wang H.M."/>
            <person name="Wang Y.J."/>
            <person name="Wang X.X."/>
            <person name="Zeng Q.Y."/>
        </authorList>
    </citation>
    <scope>NUCLEOTIDE SEQUENCE [LARGE SCALE GENOMIC DNA]</scope>
    <source>
        <strain evidence="2">cv. PAL-ZL1</strain>
    </source>
</reference>
<evidence type="ECO:0000313" key="1">
    <source>
        <dbReference type="EMBL" id="KAL3604580.1"/>
    </source>
</evidence>
<keyword evidence="2" id="KW-1185">Reference proteome</keyword>
<protein>
    <submittedName>
        <fullName evidence="1">Uncharacterized protein</fullName>
    </submittedName>
</protein>
<evidence type="ECO:0000313" key="2">
    <source>
        <dbReference type="Proteomes" id="UP000309997"/>
    </source>
</evidence>